<gene>
    <name evidence="7" type="ORF">U472_15615</name>
</gene>
<dbReference type="InterPro" id="IPR024923">
    <property type="entry name" value="PG_synth_SpoVB"/>
</dbReference>
<dbReference type="Proteomes" id="UP000093514">
    <property type="component" value="Unassembled WGS sequence"/>
</dbReference>
<feature type="transmembrane region" description="Helical" evidence="6">
    <location>
        <begin position="352"/>
        <end position="375"/>
    </location>
</feature>
<evidence type="ECO:0000256" key="2">
    <source>
        <dbReference type="ARBA" id="ARBA00022475"/>
    </source>
</evidence>
<dbReference type="AlphaFoldDB" id="A0A1C0A6J0"/>
<feature type="transmembrane region" description="Helical" evidence="6">
    <location>
        <begin position="12"/>
        <end position="30"/>
    </location>
</feature>
<dbReference type="EMBL" id="LWDV01000010">
    <property type="protein sequence ID" value="OCL25747.1"/>
    <property type="molecule type" value="Genomic_DNA"/>
</dbReference>
<evidence type="ECO:0000313" key="7">
    <source>
        <dbReference type="EMBL" id="OCL25747.1"/>
    </source>
</evidence>
<reference evidence="8" key="1">
    <citation type="submission" date="2016-07" db="EMBL/GenBank/DDBJ databases">
        <authorList>
            <person name="Florea S."/>
            <person name="Webb J.S."/>
            <person name="Jaromczyk J."/>
            <person name="Schardl C.L."/>
        </authorList>
    </citation>
    <scope>NUCLEOTIDE SEQUENCE [LARGE SCALE GENOMIC DNA]</scope>
    <source>
        <strain evidence="8">Z6</strain>
    </source>
</reference>
<feature type="transmembrane region" description="Helical" evidence="6">
    <location>
        <begin position="422"/>
        <end position="441"/>
    </location>
</feature>
<feature type="transmembrane region" description="Helical" evidence="6">
    <location>
        <begin position="189"/>
        <end position="212"/>
    </location>
</feature>
<dbReference type="PIRSF" id="PIRSF038958">
    <property type="entry name" value="PG_synth_SpoVB"/>
    <property type="match status" value="1"/>
</dbReference>
<comment type="subcellular location">
    <subcellularLocation>
        <location evidence="1">Cell membrane</location>
        <topology evidence="1">Multi-pass membrane protein</topology>
    </subcellularLocation>
</comment>
<dbReference type="RefSeq" id="WP_068719657.1">
    <property type="nucleotide sequence ID" value="NZ_LWDV01000010.1"/>
</dbReference>
<feature type="transmembrane region" description="Helical" evidence="6">
    <location>
        <begin position="453"/>
        <end position="475"/>
    </location>
</feature>
<dbReference type="CDD" id="cd13124">
    <property type="entry name" value="MATE_SpoVB_like"/>
    <property type="match status" value="1"/>
</dbReference>
<name>A0A1C0A6J0_9FIRM</name>
<dbReference type="OrthoDB" id="9775950at2"/>
<keyword evidence="8" id="KW-1185">Reference proteome</keyword>
<dbReference type="PANTHER" id="PTHR30250">
    <property type="entry name" value="PST FAMILY PREDICTED COLANIC ACID TRANSPORTER"/>
    <property type="match status" value="1"/>
</dbReference>
<feature type="transmembrane region" description="Helical" evidence="6">
    <location>
        <begin position="232"/>
        <end position="253"/>
    </location>
</feature>
<evidence type="ECO:0000256" key="5">
    <source>
        <dbReference type="ARBA" id="ARBA00023136"/>
    </source>
</evidence>
<evidence type="ECO:0000256" key="1">
    <source>
        <dbReference type="ARBA" id="ARBA00004651"/>
    </source>
</evidence>
<protein>
    <submittedName>
        <fullName evidence="7">Polysaccharide biosynthesis protein</fullName>
    </submittedName>
</protein>
<dbReference type="PANTHER" id="PTHR30250:SF21">
    <property type="entry name" value="LIPID II FLIPPASE MURJ"/>
    <property type="match status" value="1"/>
</dbReference>
<sequence length="534" mass="58016">MSKTKKDSLLKGTAILATAGFISKFLGFIYRAFLGRVIGDQGFGLYEKAYPIYTMILTISTVAIPIAISKLISEKRAEERHDLAYYIFKVALRFSLVFGFLASILVAIFAKLLAKYLLADIRVYYSILAIAPAIFVVSIMATYRGYFQGWQQMKPTAISQVVEQILRMTTMILLAYFLLPYGVEYGAAGAASGAFFGAIAGLIIILIIYYRFQKKHQDKFDDSPDNPPAKEVLNKIASLAIPVTVGALILPLMRLIDATMITPRLEVAGFSLEEATSLYGQFNGMAMTLVRFPTVIAASLAVNLVPAISEAYALGSDKLAKNRIAKAFKLSLYVSIPASIGLITLAEPLCRVIFANTQAAISLRYVALGVVAVSLQQVSSSMLQGFGKPRLPAKNLFFGALVNIILNYTLTAIPTLGIRGAALGTVAGFSVTAILNMIAVFKIVKPDFDYNILLIKPLLSSGLMFLAIFLTYNILSSAVQFEAITILATVIIGMLTYGIALLLTSAIRKEDLKLVPKIGVRLAEFLDKLGLVRG</sequence>
<evidence type="ECO:0000256" key="4">
    <source>
        <dbReference type="ARBA" id="ARBA00022989"/>
    </source>
</evidence>
<evidence type="ECO:0000313" key="8">
    <source>
        <dbReference type="Proteomes" id="UP000093514"/>
    </source>
</evidence>
<feature type="transmembrane region" description="Helical" evidence="6">
    <location>
        <begin position="50"/>
        <end position="69"/>
    </location>
</feature>
<feature type="transmembrane region" description="Helical" evidence="6">
    <location>
        <begin position="295"/>
        <end position="315"/>
    </location>
</feature>
<accession>A0A1C0A6J0</accession>
<feature type="transmembrane region" description="Helical" evidence="6">
    <location>
        <begin position="327"/>
        <end position="346"/>
    </location>
</feature>
<organism evidence="7 8">
    <name type="scientific">Orenia metallireducens</name>
    <dbReference type="NCBI Taxonomy" id="1413210"/>
    <lineage>
        <taxon>Bacteria</taxon>
        <taxon>Bacillati</taxon>
        <taxon>Bacillota</taxon>
        <taxon>Clostridia</taxon>
        <taxon>Halanaerobiales</taxon>
        <taxon>Halobacteroidaceae</taxon>
        <taxon>Orenia</taxon>
    </lineage>
</organism>
<proteinExistence type="predicted"/>
<dbReference type="Pfam" id="PF01943">
    <property type="entry name" value="Polysacc_synt"/>
    <property type="match status" value="1"/>
</dbReference>
<feature type="transmembrane region" description="Helical" evidence="6">
    <location>
        <begin position="481"/>
        <end position="503"/>
    </location>
</feature>
<feature type="transmembrane region" description="Helical" evidence="6">
    <location>
        <begin position="164"/>
        <end position="183"/>
    </location>
</feature>
<feature type="transmembrane region" description="Helical" evidence="6">
    <location>
        <begin position="122"/>
        <end position="143"/>
    </location>
</feature>
<reference evidence="7 8" key="2">
    <citation type="submission" date="2016-08" db="EMBL/GenBank/DDBJ databases">
        <title>Orenia metallireducens sp. nov. strain Z6, a Novel Metal-reducing Firmicute from the Deep Subsurface.</title>
        <authorList>
            <person name="Maxim B.I."/>
            <person name="Kenneth K."/>
            <person name="Flynn T.M."/>
            <person name="Oloughlin E.J."/>
            <person name="Locke R.A."/>
            <person name="Weber J.R."/>
            <person name="Egan S.M."/>
            <person name="Mackie R.I."/>
            <person name="Cann I.K."/>
        </authorList>
    </citation>
    <scope>NUCLEOTIDE SEQUENCE [LARGE SCALE GENOMIC DNA]</scope>
    <source>
        <strain evidence="7 8">Z6</strain>
    </source>
</reference>
<evidence type="ECO:0000256" key="3">
    <source>
        <dbReference type="ARBA" id="ARBA00022692"/>
    </source>
</evidence>
<feature type="transmembrane region" description="Helical" evidence="6">
    <location>
        <begin position="90"/>
        <end position="110"/>
    </location>
</feature>
<evidence type="ECO:0000256" key="6">
    <source>
        <dbReference type="SAM" id="Phobius"/>
    </source>
</evidence>
<keyword evidence="4 6" id="KW-1133">Transmembrane helix</keyword>
<comment type="caution">
    <text evidence="7">The sequence shown here is derived from an EMBL/GenBank/DDBJ whole genome shotgun (WGS) entry which is preliminary data.</text>
</comment>
<feature type="transmembrane region" description="Helical" evidence="6">
    <location>
        <begin position="396"/>
        <end position="416"/>
    </location>
</feature>
<dbReference type="GO" id="GO:0005886">
    <property type="term" value="C:plasma membrane"/>
    <property type="evidence" value="ECO:0007669"/>
    <property type="project" value="UniProtKB-SubCell"/>
</dbReference>
<dbReference type="InterPro" id="IPR002797">
    <property type="entry name" value="Polysacc_synth"/>
</dbReference>
<keyword evidence="5 6" id="KW-0472">Membrane</keyword>
<dbReference type="InterPro" id="IPR050833">
    <property type="entry name" value="Poly_Biosynth_Transport"/>
</dbReference>
<keyword evidence="3 6" id="KW-0812">Transmembrane</keyword>
<keyword evidence="2" id="KW-1003">Cell membrane</keyword>